<evidence type="ECO:0000256" key="2">
    <source>
        <dbReference type="ARBA" id="ARBA00022723"/>
    </source>
</evidence>
<proteinExistence type="inferred from homology"/>
<dbReference type="EMBL" id="QFQZ01000097">
    <property type="protein sequence ID" value="PZR31118.1"/>
    <property type="molecule type" value="Genomic_DNA"/>
</dbReference>
<dbReference type="PANTHER" id="PTHR30502">
    <property type="entry name" value="2-KETO-3-DEOXY-L-RHAMNONATE ALDOLASE"/>
    <property type="match status" value="1"/>
</dbReference>
<feature type="domain" description="HpcH/HpaI aldolase/citrate lyase" evidence="4">
    <location>
        <begin position="28"/>
        <end position="238"/>
    </location>
</feature>
<evidence type="ECO:0000313" key="6">
    <source>
        <dbReference type="Proteomes" id="UP000249393"/>
    </source>
</evidence>
<dbReference type="Pfam" id="PF03328">
    <property type="entry name" value="HpcH_HpaI"/>
    <property type="match status" value="1"/>
</dbReference>
<sequence>MTNPLRKRLQAGKTCVNGWSLLPSSFAVEFMAKVGWDSITVDIQHGLHDYRSAAECFQAMTGYPVTPLVRVPWNEPGIIGKVLDAGAWGIICPMINTAEDAKALVRASLYPPAGERSNGPIRAGGYGVPGAYQGFANEEVLILPQIETAQAVENLEAILDVPGVSGVYVGPSDLGFSMGLPPILDREEPEILAIYERVLAAAAARGKFTGIQNLTPAYAARMAQMGFGIVTVSSDVELLAFSAYTAVNATRAAAGERAAP</sequence>
<evidence type="ECO:0000313" key="5">
    <source>
        <dbReference type="EMBL" id="PZR31118.1"/>
    </source>
</evidence>
<keyword evidence="2" id="KW-0479">Metal-binding</keyword>
<evidence type="ECO:0000256" key="1">
    <source>
        <dbReference type="ARBA" id="ARBA00005568"/>
    </source>
</evidence>
<accession>A0A2W5WC36</accession>
<name>A0A2W5WC36_9CAUL</name>
<dbReference type="GO" id="GO:0046872">
    <property type="term" value="F:metal ion binding"/>
    <property type="evidence" value="ECO:0007669"/>
    <property type="project" value="UniProtKB-KW"/>
</dbReference>
<dbReference type="InterPro" id="IPR040442">
    <property type="entry name" value="Pyrv_kinase-like_dom_sf"/>
</dbReference>
<reference evidence="5 6" key="1">
    <citation type="submission" date="2017-08" db="EMBL/GenBank/DDBJ databases">
        <title>Infants hospitalized years apart are colonized by the same room-sourced microbial strains.</title>
        <authorList>
            <person name="Brooks B."/>
            <person name="Olm M.R."/>
            <person name="Firek B.A."/>
            <person name="Baker R."/>
            <person name="Thomas B.C."/>
            <person name="Morowitz M.J."/>
            <person name="Banfield J.F."/>
        </authorList>
    </citation>
    <scope>NUCLEOTIDE SEQUENCE [LARGE SCALE GENOMIC DNA]</scope>
    <source>
        <strain evidence="5">S2_003_000_R2_4</strain>
    </source>
</reference>
<dbReference type="RefSeq" id="WP_304282151.1">
    <property type="nucleotide sequence ID" value="NZ_QFQZ01000097.1"/>
</dbReference>
<dbReference type="InterPro" id="IPR005000">
    <property type="entry name" value="Aldolase/citrate-lyase_domain"/>
</dbReference>
<dbReference type="Proteomes" id="UP000249393">
    <property type="component" value="Unassembled WGS sequence"/>
</dbReference>
<comment type="similarity">
    <text evidence="1">Belongs to the HpcH/HpaI aldolase family.</text>
</comment>
<dbReference type="AlphaFoldDB" id="A0A2W5WC36"/>
<comment type="caution">
    <text evidence="5">The sequence shown here is derived from an EMBL/GenBank/DDBJ whole genome shotgun (WGS) entry which is preliminary data.</text>
</comment>
<dbReference type="GO" id="GO:0005737">
    <property type="term" value="C:cytoplasm"/>
    <property type="evidence" value="ECO:0007669"/>
    <property type="project" value="TreeGrafter"/>
</dbReference>
<dbReference type="InterPro" id="IPR015813">
    <property type="entry name" value="Pyrv/PenolPyrv_kinase-like_dom"/>
</dbReference>
<keyword evidence="3" id="KW-0456">Lyase</keyword>
<evidence type="ECO:0000256" key="3">
    <source>
        <dbReference type="ARBA" id="ARBA00023239"/>
    </source>
</evidence>
<dbReference type="GO" id="GO:0016832">
    <property type="term" value="F:aldehyde-lyase activity"/>
    <property type="evidence" value="ECO:0007669"/>
    <property type="project" value="TreeGrafter"/>
</dbReference>
<protein>
    <submittedName>
        <fullName evidence="5">2,4-dihydroxyhept-2-ene-1,7-dioic acid aldolase</fullName>
    </submittedName>
</protein>
<organism evidence="5 6">
    <name type="scientific">Caulobacter segnis</name>
    <dbReference type="NCBI Taxonomy" id="88688"/>
    <lineage>
        <taxon>Bacteria</taxon>
        <taxon>Pseudomonadati</taxon>
        <taxon>Pseudomonadota</taxon>
        <taxon>Alphaproteobacteria</taxon>
        <taxon>Caulobacterales</taxon>
        <taxon>Caulobacteraceae</taxon>
        <taxon>Caulobacter</taxon>
    </lineage>
</organism>
<dbReference type="InterPro" id="IPR050251">
    <property type="entry name" value="HpcH-HpaI_aldolase"/>
</dbReference>
<evidence type="ECO:0000259" key="4">
    <source>
        <dbReference type="Pfam" id="PF03328"/>
    </source>
</evidence>
<dbReference type="PANTHER" id="PTHR30502:SF0">
    <property type="entry name" value="PHOSPHOENOLPYRUVATE CARBOXYLASE FAMILY PROTEIN"/>
    <property type="match status" value="1"/>
</dbReference>
<gene>
    <name evidence="5" type="ORF">DI526_20580</name>
</gene>
<dbReference type="Gene3D" id="3.20.20.60">
    <property type="entry name" value="Phosphoenolpyruvate-binding domains"/>
    <property type="match status" value="1"/>
</dbReference>
<dbReference type="SUPFAM" id="SSF51621">
    <property type="entry name" value="Phosphoenolpyruvate/pyruvate domain"/>
    <property type="match status" value="1"/>
</dbReference>